<dbReference type="InterPro" id="IPR007010">
    <property type="entry name" value="PolA_pol_RNA-bd_dom"/>
</dbReference>
<dbReference type="Pfam" id="PF04926">
    <property type="entry name" value="PAP_RNA-bind"/>
    <property type="match status" value="1"/>
</dbReference>
<feature type="binding site" evidence="15">
    <location>
        <begin position="114"/>
        <end position="116"/>
    </location>
    <ligand>
        <name>ATP</name>
        <dbReference type="ChEBI" id="CHEBI:30616"/>
    </ligand>
</feature>
<feature type="compositionally biased region" description="Polar residues" evidence="17">
    <location>
        <begin position="1"/>
        <end position="11"/>
    </location>
</feature>
<evidence type="ECO:0000256" key="14">
    <source>
        <dbReference type="PIRNR" id="PIRNR018425"/>
    </source>
</evidence>
<feature type="domain" description="Poly(A) polymerase nucleotidyltransferase" evidence="20">
    <location>
        <begin position="22"/>
        <end position="215"/>
    </location>
</feature>
<evidence type="ECO:0000259" key="20">
    <source>
        <dbReference type="Pfam" id="PF20750"/>
    </source>
</evidence>
<dbReference type="GO" id="GO:0006397">
    <property type="term" value="P:mRNA processing"/>
    <property type="evidence" value="ECO:0007669"/>
    <property type="project" value="UniProtKB-KW"/>
</dbReference>
<keyword evidence="6 16" id="KW-0479">Metal-binding</keyword>
<feature type="compositionally biased region" description="Basic and acidic residues" evidence="17">
    <location>
        <begin position="591"/>
        <end position="607"/>
    </location>
</feature>
<comment type="cofactor">
    <cofactor evidence="16">
        <name>Mg(2+)</name>
        <dbReference type="ChEBI" id="CHEBI:18420"/>
    </cofactor>
    <text evidence="16">Binds 2 magnesium ions. Also active with manganese.</text>
</comment>
<dbReference type="Proteomes" id="UP001279410">
    <property type="component" value="Unassembled WGS sequence"/>
</dbReference>
<dbReference type="GO" id="GO:0046872">
    <property type="term" value="F:metal ion binding"/>
    <property type="evidence" value="ECO:0007669"/>
    <property type="project" value="UniProtKB-KW"/>
</dbReference>
<dbReference type="EC" id="2.7.7.19" evidence="14"/>
<comment type="caution">
    <text evidence="21">The sequence shown here is derived from an EMBL/GenBank/DDBJ whole genome shotgun (WGS) entry which is preliminary data.</text>
</comment>
<keyword evidence="22" id="KW-1185">Reference proteome</keyword>
<reference evidence="21" key="1">
    <citation type="submission" date="2022-08" db="EMBL/GenBank/DDBJ databases">
        <title>Genome sequencing of akame (Lates japonicus).</title>
        <authorList>
            <person name="Hashiguchi Y."/>
            <person name="Takahashi H."/>
        </authorList>
    </citation>
    <scope>NUCLEOTIDE SEQUENCE</scope>
    <source>
        <strain evidence="21">Kochi</strain>
    </source>
</reference>
<feature type="binding site" evidence="15">
    <location>
        <position position="168"/>
    </location>
    <ligand>
        <name>ATP</name>
        <dbReference type="ChEBI" id="CHEBI:30616"/>
    </ligand>
</feature>
<keyword evidence="5 14" id="KW-0808">Transferase</keyword>
<gene>
    <name evidence="21" type="ORF">AKAME5_001160300</name>
</gene>
<dbReference type="SUPFAM" id="SSF55003">
    <property type="entry name" value="PAP/Archaeal CCA-adding enzyme, C-terminal domain"/>
    <property type="match status" value="1"/>
</dbReference>
<dbReference type="PANTHER" id="PTHR10682:SF9">
    <property type="entry name" value="POLY(A) POLYMERASE ALPHA"/>
    <property type="match status" value="1"/>
</dbReference>
<feature type="region of interest" description="Disordered" evidence="17">
    <location>
        <begin position="501"/>
        <end position="673"/>
    </location>
</feature>
<dbReference type="SUPFAM" id="SSF81631">
    <property type="entry name" value="PAP/OAS1 substrate-binding domain"/>
    <property type="match status" value="1"/>
</dbReference>
<evidence type="ECO:0000256" key="2">
    <source>
        <dbReference type="ARBA" id="ARBA00004123"/>
    </source>
</evidence>
<keyword evidence="8 14" id="KW-0067">ATP-binding</keyword>
<evidence type="ECO:0000313" key="21">
    <source>
        <dbReference type="EMBL" id="GLD59616.1"/>
    </source>
</evidence>
<dbReference type="CDD" id="cd05402">
    <property type="entry name" value="NT_PAP_TUTase"/>
    <property type="match status" value="1"/>
</dbReference>
<comment type="subcellular location">
    <subcellularLocation>
        <location evidence="2 14">Nucleus</location>
    </subcellularLocation>
</comment>
<evidence type="ECO:0000256" key="5">
    <source>
        <dbReference type="ARBA" id="ARBA00022679"/>
    </source>
</evidence>
<proteinExistence type="inferred from homology"/>
<feature type="binding site" evidence="16">
    <location>
        <position position="116"/>
    </location>
    <ligand>
        <name>Mg(2+)</name>
        <dbReference type="ChEBI" id="CHEBI:18420"/>
        <label>2</label>
        <note>catalytic</note>
    </ligand>
</feature>
<dbReference type="FunFam" id="1.10.1410.10:FF:000001">
    <property type="entry name" value="Putative poly(A) polymerase gamma"/>
    <property type="match status" value="1"/>
</dbReference>
<feature type="compositionally biased region" description="Polar residues" evidence="17">
    <location>
        <begin position="559"/>
        <end position="582"/>
    </location>
</feature>
<evidence type="ECO:0000256" key="6">
    <source>
        <dbReference type="ARBA" id="ARBA00022723"/>
    </source>
</evidence>
<evidence type="ECO:0000256" key="8">
    <source>
        <dbReference type="ARBA" id="ARBA00022840"/>
    </source>
</evidence>
<organism evidence="21 22">
    <name type="scientific">Lates japonicus</name>
    <name type="common">Japanese lates</name>
    <dbReference type="NCBI Taxonomy" id="270547"/>
    <lineage>
        <taxon>Eukaryota</taxon>
        <taxon>Metazoa</taxon>
        <taxon>Chordata</taxon>
        <taxon>Craniata</taxon>
        <taxon>Vertebrata</taxon>
        <taxon>Euteleostomi</taxon>
        <taxon>Actinopterygii</taxon>
        <taxon>Neopterygii</taxon>
        <taxon>Teleostei</taxon>
        <taxon>Neoteleostei</taxon>
        <taxon>Acanthomorphata</taxon>
        <taxon>Carangaria</taxon>
        <taxon>Carangaria incertae sedis</taxon>
        <taxon>Centropomidae</taxon>
        <taxon>Lates</taxon>
    </lineage>
</organism>
<dbReference type="Pfam" id="PF20750">
    <property type="entry name" value="PAP_NTPase"/>
    <property type="match status" value="1"/>
</dbReference>
<name>A0AAD3MTY2_LATJO</name>
<dbReference type="FunFam" id="3.30.460.10:FF:000002">
    <property type="entry name" value="Poly(A) polymerase alpha, putative"/>
    <property type="match status" value="1"/>
</dbReference>
<feature type="binding site" evidence="16">
    <location>
        <position position="114"/>
    </location>
    <ligand>
        <name>Mg(2+)</name>
        <dbReference type="ChEBI" id="CHEBI:18420"/>
        <label>1</label>
        <note>catalytic</note>
    </ligand>
</feature>
<evidence type="ECO:0000256" key="17">
    <source>
        <dbReference type="SAM" id="MobiDB-lite"/>
    </source>
</evidence>
<keyword evidence="10" id="KW-0694">RNA-binding</keyword>
<feature type="binding site" evidence="15">
    <location>
        <position position="238"/>
    </location>
    <ligand>
        <name>ATP</name>
        <dbReference type="ChEBI" id="CHEBI:30616"/>
    </ligand>
</feature>
<feature type="compositionally biased region" description="Polar residues" evidence="17">
    <location>
        <begin position="615"/>
        <end position="635"/>
    </location>
</feature>
<sequence length="673" mass="75804">MSIFSSTKSQGPPTPGFPKRYGITDPISEDLPNQADLIQTRKLTDCLKSYGVFEDDLELQHREKVVKKLELLFKEWLKETCEETNVPELVTEKVGGKVLPFGSYHLGVHSKGADIDALCVGPGFLERKDFFTSFYEKLKAQEEVKGIRAIEETYVPVIKLNYEGIELDLIFAQVALKSIPENLNLLDDKMLQNIDKCCARSLNGYRVTEEILSLVPNIYNFRLALRAIKLWAKRRNIYSNMLGFLGGISWAILVARICQLYPNATASTLVIKFFKVYSLWVWPIPVRLRIVEDCYYNLPFWDPRINLSDRCHIMPIITPAYPQQNTSFNVTPSTLTIITEEMEQGHVVAQEIQQEKADWSKLFEMPNFFEKYQHYILLQAASATERQHLEWVGLVESKIRLLVGILERNMYISLAHVNLQPFPGPRKANKRDGVSTMWLIGLVLNTEVSKKLKIDLTSDLLSFTDSMCCLAEGFKILEEGMTISAKYVKRENLSWEMPNGEHKRVFSPKPEAAVSHHISATVAPSHTPPASAGQPSTQRKGWPQSEIPARTTKVDEDSVSVTKDSSVHASGPSKPTSLSVIPQATKRPRSPHSETSSKFKPDEEATQKTKHTCSEESPTGISLSKGPSPSVSQPSNKRESQPTVELSDPLPGPTMPVTTVKHQIKLQLISRRK</sequence>
<evidence type="ECO:0000256" key="3">
    <source>
        <dbReference type="ARBA" id="ARBA00010912"/>
    </source>
</evidence>
<evidence type="ECO:0000256" key="10">
    <source>
        <dbReference type="ARBA" id="ARBA00022884"/>
    </source>
</evidence>
<dbReference type="InterPro" id="IPR048840">
    <property type="entry name" value="PolA_pol_NTPase"/>
</dbReference>
<evidence type="ECO:0000256" key="12">
    <source>
        <dbReference type="ARBA" id="ARBA00023242"/>
    </source>
</evidence>
<dbReference type="GO" id="GO:1990817">
    <property type="term" value="F:poly(A) RNA polymerase activity"/>
    <property type="evidence" value="ECO:0007669"/>
    <property type="project" value="UniProtKB-UniRule"/>
</dbReference>
<evidence type="ECO:0000313" key="22">
    <source>
        <dbReference type="Proteomes" id="UP001279410"/>
    </source>
</evidence>
<dbReference type="Pfam" id="PF04928">
    <property type="entry name" value="PAP_central"/>
    <property type="match status" value="1"/>
</dbReference>
<feature type="domain" description="Poly(A) polymerase central" evidence="19">
    <location>
        <begin position="220"/>
        <end position="364"/>
    </location>
</feature>
<dbReference type="GO" id="GO:0005634">
    <property type="term" value="C:nucleus"/>
    <property type="evidence" value="ECO:0007669"/>
    <property type="project" value="UniProtKB-SubCell"/>
</dbReference>
<evidence type="ECO:0000256" key="4">
    <source>
        <dbReference type="ARBA" id="ARBA00022664"/>
    </source>
</evidence>
<dbReference type="GO" id="GO:0003723">
    <property type="term" value="F:RNA binding"/>
    <property type="evidence" value="ECO:0007669"/>
    <property type="project" value="UniProtKB-UniRule"/>
</dbReference>
<dbReference type="GO" id="GO:0005524">
    <property type="term" value="F:ATP binding"/>
    <property type="evidence" value="ECO:0007669"/>
    <property type="project" value="UniProtKB-UniRule"/>
</dbReference>
<keyword evidence="11" id="KW-0464">Manganese</keyword>
<comment type="function">
    <text evidence="14">Polymerase that creates the 3'-poly(A) tail of mRNA's.</text>
</comment>
<feature type="binding site" evidence="16">
    <location>
        <position position="116"/>
    </location>
    <ligand>
        <name>Mg(2+)</name>
        <dbReference type="ChEBI" id="CHEBI:18420"/>
        <label>1</label>
        <note>catalytic</note>
    </ligand>
</feature>
<evidence type="ECO:0000259" key="18">
    <source>
        <dbReference type="Pfam" id="PF04926"/>
    </source>
</evidence>
<keyword evidence="12 14" id="KW-0539">Nucleus</keyword>
<dbReference type="PANTHER" id="PTHR10682">
    <property type="entry name" value="POLY A POLYMERASE"/>
    <property type="match status" value="1"/>
</dbReference>
<evidence type="ECO:0000256" key="13">
    <source>
        <dbReference type="ARBA" id="ARBA00048830"/>
    </source>
</evidence>
<dbReference type="EMBL" id="BRZM01000038">
    <property type="protein sequence ID" value="GLD59616.1"/>
    <property type="molecule type" value="Genomic_DNA"/>
</dbReference>
<dbReference type="PIRSF" id="PIRSF018425">
    <property type="entry name" value="PolyA_polymerase"/>
    <property type="match status" value="1"/>
</dbReference>
<dbReference type="InterPro" id="IPR014492">
    <property type="entry name" value="PolyA_polymerase"/>
</dbReference>
<dbReference type="InterPro" id="IPR011068">
    <property type="entry name" value="NuclTrfase_I-like_C"/>
</dbReference>
<feature type="binding site" evidence="16">
    <location>
        <position position="114"/>
    </location>
    <ligand>
        <name>Mg(2+)</name>
        <dbReference type="ChEBI" id="CHEBI:18420"/>
        <label>2</label>
        <note>catalytic</note>
    </ligand>
</feature>
<dbReference type="InterPro" id="IPR007012">
    <property type="entry name" value="PolA_pol_cen_dom"/>
</dbReference>
<comment type="catalytic activity">
    <reaction evidence="13 14">
        <text>RNA(n) + ATP = RNA(n)-3'-adenine ribonucleotide + diphosphate</text>
        <dbReference type="Rhea" id="RHEA:11332"/>
        <dbReference type="Rhea" id="RHEA-COMP:14527"/>
        <dbReference type="Rhea" id="RHEA-COMP:17347"/>
        <dbReference type="ChEBI" id="CHEBI:30616"/>
        <dbReference type="ChEBI" id="CHEBI:33019"/>
        <dbReference type="ChEBI" id="CHEBI:140395"/>
        <dbReference type="ChEBI" id="CHEBI:173115"/>
        <dbReference type="EC" id="2.7.7.19"/>
    </reaction>
</comment>
<dbReference type="Gene3D" id="1.10.1410.10">
    <property type="match status" value="1"/>
</dbReference>
<protein>
    <recommendedName>
        <fullName evidence="14">Poly(A) polymerase</fullName>
        <ecNumber evidence="14">2.7.7.19</ecNumber>
    </recommendedName>
</protein>
<evidence type="ECO:0000256" key="11">
    <source>
        <dbReference type="ARBA" id="ARBA00023211"/>
    </source>
</evidence>
<evidence type="ECO:0000256" key="16">
    <source>
        <dbReference type="PIRSR" id="PIRSR018425-2"/>
    </source>
</evidence>
<evidence type="ECO:0000256" key="7">
    <source>
        <dbReference type="ARBA" id="ARBA00022741"/>
    </source>
</evidence>
<feature type="binding site" evidence="15">
    <location>
        <begin position="101"/>
        <end position="103"/>
    </location>
    <ligand>
        <name>ATP</name>
        <dbReference type="ChEBI" id="CHEBI:30616"/>
    </ligand>
</feature>
<dbReference type="SUPFAM" id="SSF81301">
    <property type="entry name" value="Nucleotidyltransferase"/>
    <property type="match status" value="1"/>
</dbReference>
<evidence type="ECO:0000256" key="1">
    <source>
        <dbReference type="ARBA" id="ARBA00001936"/>
    </source>
</evidence>
<comment type="similarity">
    <text evidence="3 14">Belongs to the poly(A) polymerase family.</text>
</comment>
<dbReference type="GO" id="GO:0031123">
    <property type="term" value="P:RNA 3'-end processing"/>
    <property type="evidence" value="ECO:0007669"/>
    <property type="project" value="InterPro"/>
</dbReference>
<keyword evidence="9 16" id="KW-0460">Magnesium</keyword>
<feature type="binding site" evidence="16">
    <location>
        <position position="168"/>
    </location>
    <ligand>
        <name>Mg(2+)</name>
        <dbReference type="ChEBI" id="CHEBI:18420"/>
        <label>2</label>
        <note>catalytic</note>
    </ligand>
</feature>
<feature type="binding site" evidence="15">
    <location>
        <position position="229"/>
    </location>
    <ligand>
        <name>ATP</name>
        <dbReference type="ChEBI" id="CHEBI:30616"/>
    </ligand>
</feature>
<dbReference type="InterPro" id="IPR043519">
    <property type="entry name" value="NT_sf"/>
</dbReference>
<dbReference type="Gene3D" id="3.30.460.10">
    <property type="entry name" value="Beta Polymerase, domain 2"/>
    <property type="match status" value="1"/>
</dbReference>
<dbReference type="Gene3D" id="3.30.70.590">
    <property type="entry name" value="Poly(A) polymerase predicted RNA binding domain"/>
    <property type="match status" value="1"/>
</dbReference>
<feature type="region of interest" description="Disordered" evidence="17">
    <location>
        <begin position="1"/>
        <end position="25"/>
    </location>
</feature>
<comment type="cofactor">
    <cofactor evidence="1">
        <name>Mn(2+)</name>
        <dbReference type="ChEBI" id="CHEBI:29035"/>
    </cofactor>
</comment>
<evidence type="ECO:0000259" key="19">
    <source>
        <dbReference type="Pfam" id="PF04928"/>
    </source>
</evidence>
<feature type="domain" description="Poly(A) polymerase RNA-binding" evidence="18">
    <location>
        <begin position="367"/>
        <end position="428"/>
    </location>
</feature>
<keyword evidence="4 14" id="KW-0507">mRNA processing</keyword>
<dbReference type="AlphaFoldDB" id="A0AAD3MTY2"/>
<keyword evidence="7 14" id="KW-0547">Nucleotide-binding</keyword>
<evidence type="ECO:0000256" key="9">
    <source>
        <dbReference type="ARBA" id="ARBA00022842"/>
    </source>
</evidence>
<accession>A0AAD3MTY2</accession>
<evidence type="ECO:0000256" key="15">
    <source>
        <dbReference type="PIRSR" id="PIRSR018425-1"/>
    </source>
</evidence>